<dbReference type="EMBL" id="JAVRJZ010000003">
    <property type="protein sequence ID" value="KAK2724181.1"/>
    <property type="molecule type" value="Genomic_DNA"/>
</dbReference>
<feature type="domain" description="SAM" evidence="3">
    <location>
        <begin position="545"/>
        <end position="607"/>
    </location>
</feature>
<feature type="region of interest" description="Disordered" evidence="1">
    <location>
        <begin position="361"/>
        <end position="380"/>
    </location>
</feature>
<evidence type="ECO:0000259" key="3">
    <source>
        <dbReference type="Pfam" id="PF18016"/>
    </source>
</evidence>
<dbReference type="InterPro" id="IPR039801">
    <property type="entry name" value="EPS8-like"/>
</dbReference>
<reference evidence="5" key="1">
    <citation type="submission" date="2023-07" db="EMBL/GenBank/DDBJ databases">
        <title>Chromosome-level genome assembly of Artemia franciscana.</title>
        <authorList>
            <person name="Jo E."/>
        </authorList>
    </citation>
    <scope>NUCLEOTIDE SEQUENCE</scope>
    <source>
        <tissue evidence="5">Whole body</tissue>
    </source>
</reference>
<dbReference type="Pfam" id="PF08416">
    <property type="entry name" value="PTB"/>
    <property type="match status" value="1"/>
</dbReference>
<evidence type="ECO:0000313" key="5">
    <source>
        <dbReference type="EMBL" id="KAK2724181.1"/>
    </source>
</evidence>
<dbReference type="SUPFAM" id="SSF50729">
    <property type="entry name" value="PH domain-like"/>
    <property type="match status" value="1"/>
</dbReference>
<dbReference type="Pfam" id="PF22975">
    <property type="entry name" value="EPS8_2nd"/>
    <property type="match status" value="1"/>
</dbReference>
<feature type="region of interest" description="Disordered" evidence="1">
    <location>
        <begin position="454"/>
        <end position="515"/>
    </location>
</feature>
<evidence type="ECO:0008006" key="7">
    <source>
        <dbReference type="Google" id="ProtNLM"/>
    </source>
</evidence>
<dbReference type="PANTHER" id="PTHR12287">
    <property type="entry name" value="EPIDERMAL GROWTH FACTOR RECEPTOR KINASE SUBSTRATE EPS8-RELATED PROTEIN"/>
    <property type="match status" value="1"/>
</dbReference>
<feature type="compositionally biased region" description="Basic and acidic residues" evidence="1">
    <location>
        <begin position="651"/>
        <end position="660"/>
    </location>
</feature>
<feature type="region of interest" description="Disordered" evidence="1">
    <location>
        <begin position="639"/>
        <end position="660"/>
    </location>
</feature>
<feature type="domain" description="EPS8 spectrin-like" evidence="4">
    <location>
        <begin position="178"/>
        <end position="316"/>
    </location>
</feature>
<feature type="compositionally biased region" description="Pro residues" evidence="1">
    <location>
        <begin position="463"/>
        <end position="481"/>
    </location>
</feature>
<dbReference type="InterPro" id="IPR036028">
    <property type="entry name" value="SH3-like_dom_sf"/>
</dbReference>
<gene>
    <name evidence="5" type="ORF">QYM36_000890</name>
</gene>
<protein>
    <recommendedName>
        <fullName evidence="7">SH3 domain-containing protein</fullName>
    </recommendedName>
</protein>
<feature type="domain" description="PTB" evidence="2">
    <location>
        <begin position="29"/>
        <end position="154"/>
    </location>
</feature>
<dbReference type="GO" id="GO:0003779">
    <property type="term" value="F:actin binding"/>
    <property type="evidence" value="ECO:0007669"/>
    <property type="project" value="TreeGrafter"/>
</dbReference>
<evidence type="ECO:0000259" key="2">
    <source>
        <dbReference type="Pfam" id="PF08416"/>
    </source>
</evidence>
<dbReference type="GO" id="GO:0005886">
    <property type="term" value="C:plasma membrane"/>
    <property type="evidence" value="ECO:0007669"/>
    <property type="project" value="TreeGrafter"/>
</dbReference>
<proteinExistence type="predicted"/>
<name>A0AA88LHG9_ARTSF</name>
<dbReference type="GO" id="GO:0007266">
    <property type="term" value="P:Rho protein signal transduction"/>
    <property type="evidence" value="ECO:0007669"/>
    <property type="project" value="TreeGrafter"/>
</dbReference>
<dbReference type="Gene3D" id="2.30.29.30">
    <property type="entry name" value="Pleckstrin-homology domain (PH domain)/Phosphotyrosine-binding domain (PTB)"/>
    <property type="match status" value="1"/>
</dbReference>
<dbReference type="Gene3D" id="1.10.150.50">
    <property type="entry name" value="Transcription Factor, Ets-1"/>
    <property type="match status" value="1"/>
</dbReference>
<dbReference type="PANTHER" id="PTHR12287:SF23">
    <property type="entry name" value="AROUSER, ISOFORM A-RELATED"/>
    <property type="match status" value="1"/>
</dbReference>
<dbReference type="Pfam" id="PF18016">
    <property type="entry name" value="SAM_3"/>
    <property type="match status" value="1"/>
</dbReference>
<dbReference type="SUPFAM" id="SSF50044">
    <property type="entry name" value="SH3-domain"/>
    <property type="match status" value="1"/>
</dbReference>
<organism evidence="5 6">
    <name type="scientific">Artemia franciscana</name>
    <name type="common">Brine shrimp</name>
    <name type="synonym">Artemia sanfranciscana</name>
    <dbReference type="NCBI Taxonomy" id="6661"/>
    <lineage>
        <taxon>Eukaryota</taxon>
        <taxon>Metazoa</taxon>
        <taxon>Ecdysozoa</taxon>
        <taxon>Arthropoda</taxon>
        <taxon>Crustacea</taxon>
        <taxon>Branchiopoda</taxon>
        <taxon>Anostraca</taxon>
        <taxon>Artemiidae</taxon>
        <taxon>Artemia</taxon>
    </lineage>
</organism>
<dbReference type="Proteomes" id="UP001187531">
    <property type="component" value="Unassembled WGS sequence"/>
</dbReference>
<dbReference type="InterPro" id="IPR055093">
    <property type="entry name" value="EPS8_2nd"/>
</dbReference>
<dbReference type="InterPro" id="IPR011993">
    <property type="entry name" value="PH-like_dom_sf"/>
</dbReference>
<dbReference type="AlphaFoldDB" id="A0AA88LHG9"/>
<evidence type="ECO:0000256" key="1">
    <source>
        <dbReference type="SAM" id="MobiDB-lite"/>
    </source>
</evidence>
<dbReference type="InterPro" id="IPR041418">
    <property type="entry name" value="SAM_3"/>
</dbReference>
<dbReference type="InterPro" id="IPR013625">
    <property type="entry name" value="PTB"/>
</dbReference>
<dbReference type="InterPro" id="IPR013761">
    <property type="entry name" value="SAM/pointed_sf"/>
</dbReference>
<accession>A0AA88LHG9</accession>
<evidence type="ECO:0000313" key="6">
    <source>
        <dbReference type="Proteomes" id="UP001187531"/>
    </source>
</evidence>
<dbReference type="GO" id="GO:0035023">
    <property type="term" value="P:regulation of Rho protein signal transduction"/>
    <property type="evidence" value="ECO:0007669"/>
    <property type="project" value="TreeGrafter"/>
</dbReference>
<comment type="caution">
    <text evidence="5">The sequence shown here is derived from an EMBL/GenBank/DDBJ whole genome shotgun (WGS) entry which is preliminary data.</text>
</comment>
<keyword evidence="6" id="KW-1185">Reference proteome</keyword>
<sequence>MSIFGGTSISNGSYPLLGDTSSEYSLFFVEHLATFTINNVQIPPKLVLERLFRSPPQPGIWTKEKLQVRIDSEFILYLDPQDGKILERFPLTLVHLPTYAFQQPDPKQKDVSNIFMFAVSSKDGQPEMHILQCLNVHAVHVAEDLNAAVKSAIAAEKAEYSNLSTASIVNGRHKQLASLLNKCFDDIEAFVAKVLEASRRPVPVQQPNGMVNISVVLPAQKDFIDVYQKHKFCFNLIAKMKESLFDPNGPDLIHVLFNTLTIILESSQDYRLPTTVVSPLLTQDSVDLLYSCLKSEQVALWHSLGDGWNIPREKWNGYVPPYHPTFLDGWTPDYSVQHEEQDNKPPSSLRSLSPASSLLSFDTTTTSPNPVPMKTKPNWAEDLKNRDVKVLEVQESKFGKEPRELTVIKGELLEMVSDDKTHGIWCRNSGDQFGFVDPSIVAIYNFNQVGSARKTTETSPYSSSPPQPKALPPPPPPPPPANYMADLIKEPESSDNDSLSVDESQPRRRGKVMYRSPSQQELVLAELSSVLNELDRKKLHVKKTPEVFISKYSTPEEVQEWLEAKEFGTEIRKKLRTFNGDSLFQLRKEQCEKKFGKEGSRLFSQITLQRKINNYNTVNKRSEELSSVLEKFRKKTLAESQGATKGGYDPKFYRDPDYSD</sequence>
<evidence type="ECO:0000259" key="4">
    <source>
        <dbReference type="Pfam" id="PF22975"/>
    </source>
</evidence>